<protein>
    <submittedName>
        <fullName evidence="1">CLUMA_CG016660, isoform A</fullName>
    </submittedName>
</protein>
<proteinExistence type="predicted"/>
<organism evidence="1 2">
    <name type="scientific">Clunio marinus</name>
    <dbReference type="NCBI Taxonomy" id="568069"/>
    <lineage>
        <taxon>Eukaryota</taxon>
        <taxon>Metazoa</taxon>
        <taxon>Ecdysozoa</taxon>
        <taxon>Arthropoda</taxon>
        <taxon>Hexapoda</taxon>
        <taxon>Insecta</taxon>
        <taxon>Pterygota</taxon>
        <taxon>Neoptera</taxon>
        <taxon>Endopterygota</taxon>
        <taxon>Diptera</taxon>
        <taxon>Nematocera</taxon>
        <taxon>Chironomoidea</taxon>
        <taxon>Chironomidae</taxon>
        <taxon>Clunio</taxon>
    </lineage>
</organism>
<dbReference type="AlphaFoldDB" id="A0A1J1IVW7"/>
<gene>
    <name evidence="1" type="ORF">CLUMA_CG016660</name>
</gene>
<accession>A0A1J1IVW7</accession>
<keyword evidence="2" id="KW-1185">Reference proteome</keyword>
<dbReference type="EMBL" id="CVRI01000059">
    <property type="protein sequence ID" value="CRL03278.1"/>
    <property type="molecule type" value="Genomic_DNA"/>
</dbReference>
<name>A0A1J1IVW7_9DIPT</name>
<reference evidence="1 2" key="1">
    <citation type="submission" date="2015-04" db="EMBL/GenBank/DDBJ databases">
        <authorList>
            <person name="Syromyatnikov M.Y."/>
            <person name="Popov V.N."/>
        </authorList>
    </citation>
    <scope>NUCLEOTIDE SEQUENCE [LARGE SCALE GENOMIC DNA]</scope>
</reference>
<sequence>MFSKLHKNEKRIFSCVSIPFYGMNLNRILNHLKTGNGSKIRIKKGKSHEMLKIQLLPTFHNASVIPRVNSGFVEFKHLSGWKELAGSLSRNVLILYPHNTNGSINNFYLIALNCLALET</sequence>
<dbReference type="Proteomes" id="UP000183832">
    <property type="component" value="Unassembled WGS sequence"/>
</dbReference>
<evidence type="ECO:0000313" key="1">
    <source>
        <dbReference type="EMBL" id="CRL03278.1"/>
    </source>
</evidence>
<evidence type="ECO:0000313" key="2">
    <source>
        <dbReference type="Proteomes" id="UP000183832"/>
    </source>
</evidence>